<accession>A0A3B0Z841</accession>
<sequence length="383" mass="43274">MGNRTREQLIDTIYTAATLPGARHAAVKGMRDYFRAEAAGLYAVTVPDKAVVPIDVQGLDESFINQYRAHYVHCNPWLDVPEFMAPGCIRTDMLLDHYYDHPGFYRKTAYYNEWLMPQGFCHSLSTTLKADNRCAIRFYLYRGKRAGVFGNDEVDEFRNLSRHLARAAGIMQDLAGMESENGVMGRVLEDLHVGIAFIDRNGMLLQVNHTTDKLLATRDGLVKRAGRLHALQRNDDRKFSQALQGAIAIHQGVSDQSPARLDICRAEGKRPLCVTFIPLNRNPELTGIYDAAVAVLVTDPERQVSIDPEQLYKRYDFTHAEVLLAQCLVQGLTLREAAKLRGTGYETARWRLKIMFQKTGTHRQAELIRLLLSEAPLDSRNPV</sequence>
<dbReference type="SUPFAM" id="SSF46894">
    <property type="entry name" value="C-terminal effector domain of the bipartite response regulators"/>
    <property type="match status" value="1"/>
</dbReference>
<dbReference type="EMBL" id="UOFM01000226">
    <property type="protein sequence ID" value="VAW77554.1"/>
    <property type="molecule type" value="Genomic_DNA"/>
</dbReference>
<dbReference type="SMART" id="SM00421">
    <property type="entry name" value="HTH_LUXR"/>
    <property type="match status" value="1"/>
</dbReference>
<evidence type="ECO:0000313" key="2">
    <source>
        <dbReference type="EMBL" id="VAW77554.1"/>
    </source>
</evidence>
<evidence type="ECO:0000259" key="1">
    <source>
        <dbReference type="SMART" id="SM00421"/>
    </source>
</evidence>
<name>A0A3B0Z841_9ZZZZ</name>
<gene>
    <name evidence="2" type="ORF">MNBD_GAMMA14-2137</name>
</gene>
<proteinExistence type="predicted"/>
<feature type="domain" description="HTH luxR-type" evidence="1">
    <location>
        <begin position="314"/>
        <end position="371"/>
    </location>
</feature>
<dbReference type="GO" id="GO:0006355">
    <property type="term" value="P:regulation of DNA-templated transcription"/>
    <property type="evidence" value="ECO:0007669"/>
    <property type="project" value="InterPro"/>
</dbReference>
<reference evidence="2" key="1">
    <citation type="submission" date="2018-06" db="EMBL/GenBank/DDBJ databases">
        <authorList>
            <person name="Zhirakovskaya E."/>
        </authorList>
    </citation>
    <scope>NUCLEOTIDE SEQUENCE</scope>
</reference>
<dbReference type="AlphaFoldDB" id="A0A3B0Z841"/>
<protein>
    <recommendedName>
        <fullName evidence="1">HTH luxR-type domain-containing protein</fullName>
    </recommendedName>
</protein>
<dbReference type="InterPro" id="IPR000792">
    <property type="entry name" value="Tscrpt_reg_LuxR_C"/>
</dbReference>
<dbReference type="GO" id="GO:0003677">
    <property type="term" value="F:DNA binding"/>
    <property type="evidence" value="ECO:0007669"/>
    <property type="project" value="InterPro"/>
</dbReference>
<organism evidence="2">
    <name type="scientific">hydrothermal vent metagenome</name>
    <dbReference type="NCBI Taxonomy" id="652676"/>
    <lineage>
        <taxon>unclassified sequences</taxon>
        <taxon>metagenomes</taxon>
        <taxon>ecological metagenomes</taxon>
    </lineage>
</organism>
<dbReference type="InterPro" id="IPR016032">
    <property type="entry name" value="Sig_transdc_resp-reg_C-effctor"/>
</dbReference>